<gene>
    <name evidence="4" type="ORF">OP8BY_0472</name>
</gene>
<dbReference type="Gene3D" id="3.40.109.10">
    <property type="entry name" value="NADH Oxidase"/>
    <property type="match status" value="1"/>
</dbReference>
<dbReference type="SUPFAM" id="SSF55469">
    <property type="entry name" value="FMN-dependent nitroreductase-like"/>
    <property type="match status" value="1"/>
</dbReference>
<dbReference type="GO" id="GO:0016491">
    <property type="term" value="F:oxidoreductase activity"/>
    <property type="evidence" value="ECO:0007669"/>
    <property type="project" value="UniProtKB-KW"/>
</dbReference>
<dbReference type="PANTHER" id="PTHR43673">
    <property type="entry name" value="NAD(P)H NITROREDUCTASE YDGI-RELATED"/>
    <property type="match status" value="1"/>
</dbReference>
<dbReference type="EMBL" id="QUAH01000010">
    <property type="protein sequence ID" value="RFT15363.1"/>
    <property type="molecule type" value="Genomic_DNA"/>
</dbReference>
<dbReference type="Gene3D" id="2.20.180.10">
    <property type="entry name" value="putative fmn-dependent nitroreductase like domains"/>
    <property type="match status" value="1"/>
</dbReference>
<dbReference type="PANTHER" id="PTHR43673:SF10">
    <property type="entry name" value="NADH DEHYDROGENASE_NAD(P)H NITROREDUCTASE XCC3605-RELATED"/>
    <property type="match status" value="1"/>
</dbReference>
<protein>
    <submittedName>
        <fullName evidence="4">Nitroreductase family protein</fullName>
    </submittedName>
</protein>
<comment type="similarity">
    <text evidence="1">Belongs to the nitroreductase family.</text>
</comment>
<evidence type="ECO:0000256" key="1">
    <source>
        <dbReference type="ARBA" id="ARBA00007118"/>
    </source>
</evidence>
<proteinExistence type="inferred from homology"/>
<organism evidence="4 5">
    <name type="scientific">Candidatus Saccharicenans subterraneus</name>
    <dbReference type="NCBI Taxonomy" id="2508984"/>
    <lineage>
        <taxon>Bacteria</taxon>
        <taxon>Candidatus Aminicenantota</taxon>
        <taxon>Candidatus Aminicenantia</taxon>
        <taxon>Candidatus Aminicenantales</taxon>
        <taxon>Candidatus Saccharicenantaceae</taxon>
        <taxon>Candidatus Saccharicenans</taxon>
    </lineage>
</organism>
<sequence length="198" mass="22492">MEDFLELIRKRRTIRQFRAEEIPANVLLELADLGRLAPSAANLQPLEFIIVQDPEVRRQVFPWLRWAAYINPAGNPKPGQEPTAYIVIVVNTGIRQKGYEYDVGAAAENIILGALTQGLGSCWLISVDRERLKNILEIPEEYKIDSVLALGYPAESPVVESFQGSVKYWKDENETLHVPKRELTDVVHLNRFGRRVKG</sequence>
<keyword evidence="2" id="KW-0560">Oxidoreductase</keyword>
<name>A0A3E2BKU3_9BACT</name>
<evidence type="ECO:0000259" key="3">
    <source>
        <dbReference type="Pfam" id="PF00881"/>
    </source>
</evidence>
<accession>A0A3E2BKU3</accession>
<evidence type="ECO:0000313" key="4">
    <source>
        <dbReference type="EMBL" id="RFT15363.1"/>
    </source>
</evidence>
<dbReference type="InterPro" id="IPR023312">
    <property type="entry name" value="Put_nitroreductase_C_bac"/>
</dbReference>
<comment type="caution">
    <text evidence="4">The sequence shown here is derived from an EMBL/GenBank/DDBJ whole genome shotgun (WGS) entry which is preliminary data.</text>
</comment>
<reference evidence="4 5" key="1">
    <citation type="submission" date="2018-08" db="EMBL/GenBank/DDBJ databases">
        <title>Genome analysis of the thermophilic bacterium of the candidate phylum Aminicenantes from deep subsurface aquifer revealed its physiology and ecological role.</title>
        <authorList>
            <person name="Kadnikov V.V."/>
            <person name="Mardanov A.V."/>
            <person name="Beletsky A.V."/>
            <person name="Karnachuk O.V."/>
            <person name="Ravin N.V."/>
        </authorList>
    </citation>
    <scope>NUCLEOTIDE SEQUENCE [LARGE SCALE GENOMIC DNA]</scope>
    <source>
        <strain evidence="4">BY38</strain>
    </source>
</reference>
<dbReference type="Proteomes" id="UP000257323">
    <property type="component" value="Unassembled WGS sequence"/>
</dbReference>
<dbReference type="Pfam" id="PF00881">
    <property type="entry name" value="Nitroreductase"/>
    <property type="match status" value="1"/>
</dbReference>
<evidence type="ECO:0000256" key="2">
    <source>
        <dbReference type="ARBA" id="ARBA00023002"/>
    </source>
</evidence>
<evidence type="ECO:0000313" key="5">
    <source>
        <dbReference type="Proteomes" id="UP000257323"/>
    </source>
</evidence>
<dbReference type="InterPro" id="IPR000415">
    <property type="entry name" value="Nitroreductase-like"/>
</dbReference>
<dbReference type="InterPro" id="IPR029479">
    <property type="entry name" value="Nitroreductase"/>
</dbReference>
<dbReference type="AlphaFoldDB" id="A0A3E2BKU3"/>
<feature type="domain" description="Nitroreductase" evidence="3">
    <location>
        <begin position="8"/>
        <end position="152"/>
    </location>
</feature>